<keyword evidence="2" id="KW-1185">Reference proteome</keyword>
<proteinExistence type="predicted"/>
<dbReference type="Proteomes" id="UP000280444">
    <property type="component" value="Unassembled WGS sequence"/>
</dbReference>
<gene>
    <name evidence="1" type="ORF">EII11_02460</name>
</gene>
<evidence type="ECO:0000313" key="1">
    <source>
        <dbReference type="EMBL" id="RRC96515.1"/>
    </source>
</evidence>
<dbReference type="OrthoDB" id="9773060at2"/>
<reference evidence="1 2" key="1">
    <citation type="submission" date="2018-11" db="EMBL/GenBank/DDBJ databases">
        <title>Genomes From Bacteria Associated with the Canine Oral Cavity: a Test Case for Automated Genome-Based Taxonomic Assignment.</title>
        <authorList>
            <person name="Coil D.A."/>
            <person name="Jospin G."/>
            <person name="Darling A.E."/>
            <person name="Wallis C."/>
            <person name="Davis I.J."/>
            <person name="Harris S."/>
            <person name="Eisen J.A."/>
            <person name="Holcombe L.J."/>
            <person name="O'Flynn C."/>
        </authorList>
    </citation>
    <scope>NUCLEOTIDE SEQUENCE [LARGE SCALE GENOMIC DNA]</scope>
    <source>
        <strain evidence="1 2">OH770</strain>
    </source>
</reference>
<dbReference type="AlphaFoldDB" id="A0A3P1SIC0"/>
<name>A0A3P1SIC0_9ACTO</name>
<accession>A0A3P1SIC0</accession>
<sequence>MADGKIDFEVLRGLLDDDTAGPMERYGLVLPGKREAQLLAQTPTTATLEPDRENSRDWDTTQNVVIESDNLEVLKVLQRHYFGQIR</sequence>
<comment type="caution">
    <text evidence="1">The sequence shown here is derived from an EMBL/GenBank/DDBJ whole genome shotgun (WGS) entry which is preliminary data.</text>
</comment>
<dbReference type="EMBL" id="RQZF01000001">
    <property type="protein sequence ID" value="RRC96515.1"/>
    <property type="molecule type" value="Genomic_DNA"/>
</dbReference>
<evidence type="ECO:0000313" key="2">
    <source>
        <dbReference type="Proteomes" id="UP000280444"/>
    </source>
</evidence>
<organism evidence="1 2">
    <name type="scientific">Schaalia canis</name>
    <dbReference type="NCBI Taxonomy" id="100469"/>
    <lineage>
        <taxon>Bacteria</taxon>
        <taxon>Bacillati</taxon>
        <taxon>Actinomycetota</taxon>
        <taxon>Actinomycetes</taxon>
        <taxon>Actinomycetales</taxon>
        <taxon>Actinomycetaceae</taxon>
        <taxon>Schaalia</taxon>
    </lineage>
</organism>
<dbReference type="RefSeq" id="WP_124868180.1">
    <property type="nucleotide sequence ID" value="NZ_RQZF01000001.1"/>
</dbReference>
<protein>
    <submittedName>
        <fullName evidence="1">Uncharacterized protein</fullName>
    </submittedName>
</protein>